<dbReference type="Pfam" id="PF00669">
    <property type="entry name" value="Flagellin_N"/>
    <property type="match status" value="1"/>
</dbReference>
<dbReference type="InterPro" id="IPR001029">
    <property type="entry name" value="Flagellin_N"/>
</dbReference>
<evidence type="ECO:0000256" key="3">
    <source>
        <dbReference type="ARBA" id="ARBA00005709"/>
    </source>
</evidence>
<evidence type="ECO:0000256" key="1">
    <source>
        <dbReference type="ARBA" id="ARBA00004365"/>
    </source>
</evidence>
<feature type="compositionally biased region" description="Polar residues" evidence="6">
    <location>
        <begin position="44"/>
        <end position="64"/>
    </location>
</feature>
<dbReference type="GO" id="GO:0005576">
    <property type="term" value="C:extracellular region"/>
    <property type="evidence" value="ECO:0007669"/>
    <property type="project" value="UniProtKB-SubCell"/>
</dbReference>
<keyword evidence="5" id="KW-0975">Bacterial flagellum</keyword>
<evidence type="ECO:0000256" key="6">
    <source>
        <dbReference type="SAM" id="MobiDB-lite"/>
    </source>
</evidence>
<dbReference type="GO" id="GO:0005198">
    <property type="term" value="F:structural molecule activity"/>
    <property type="evidence" value="ECO:0007669"/>
    <property type="project" value="InterPro"/>
</dbReference>
<accession>A0AAJ0U1W1</accession>
<keyword evidence="8" id="KW-0966">Cell projection</keyword>
<dbReference type="Gene3D" id="1.20.1330.10">
    <property type="entry name" value="f41 fragment of flagellin, N-terminal domain"/>
    <property type="match status" value="2"/>
</dbReference>
<dbReference type="NCBIfam" id="TIGR02550">
    <property type="entry name" value="flagell_flgL"/>
    <property type="match status" value="1"/>
</dbReference>
<keyword evidence="8" id="KW-0282">Flagellum</keyword>
<dbReference type="InterPro" id="IPR001492">
    <property type="entry name" value="Flagellin"/>
</dbReference>
<evidence type="ECO:0000313" key="8">
    <source>
        <dbReference type="EMBL" id="MBK1703332.1"/>
    </source>
</evidence>
<keyword evidence="9" id="KW-1185">Reference proteome</keyword>
<feature type="region of interest" description="Disordered" evidence="6">
    <location>
        <begin position="35"/>
        <end position="64"/>
    </location>
</feature>
<feature type="domain" description="Flagellin N-terminal" evidence="7">
    <location>
        <begin position="3"/>
        <end position="140"/>
    </location>
</feature>
<dbReference type="Proteomes" id="UP001296776">
    <property type="component" value="Unassembled WGS sequence"/>
</dbReference>
<dbReference type="InterPro" id="IPR013384">
    <property type="entry name" value="Flagell_FlgL"/>
</dbReference>
<dbReference type="GO" id="GO:0009424">
    <property type="term" value="C:bacterial-type flagellum hook"/>
    <property type="evidence" value="ECO:0007669"/>
    <property type="project" value="InterPro"/>
</dbReference>
<gene>
    <name evidence="8" type="primary">flgL</name>
    <name evidence="8" type="ORF">CKO40_01880</name>
</gene>
<evidence type="ECO:0000256" key="5">
    <source>
        <dbReference type="ARBA" id="ARBA00023143"/>
    </source>
</evidence>
<dbReference type="PANTHER" id="PTHR42792">
    <property type="entry name" value="FLAGELLIN"/>
    <property type="match status" value="1"/>
</dbReference>
<dbReference type="SUPFAM" id="SSF64518">
    <property type="entry name" value="Phase 1 flagellin"/>
    <property type="match status" value="1"/>
</dbReference>
<sequence length="604" mass="64546">MRISTVTMFQQSLTSMNRQQSEFLKVGQQIASGRRVVTPADDPQASSRAVRVSQSQAVTQQNTDSRVSARNTLAQSESVLNSATDVVIRAKTLLVQAASDTLSDSDRKAVASELRGLHETLLGQANATDGNGTYLFAGYQDEGPPFIRASSDAGMVGVEYRGDDQVREQRVDASRIMPVTDNGKMLFQSVASGSTYVARAEKTAPNPSDIDLGTQVGYVRNEGSVTFSGPTRVDASHANFGDDFRVEFNRSRVDASALLNDGVVDVSQGELTGFTPSVLTDSSDIVNALEATSEIVSVVDQSAANDGSELVVTFAEGVADDFDFTLESATNNHTAAFTNAIQVSAVKVQEVDASSLLRDGNVSLSAGALTGFTSAAFNESGELIEALEATDEIVRVVDKSPDKGGSELVVTFAEGLSNDFSFTLESADNGYTASFSNDDTELLGPQDYESGETLTFGGVSIAVEGEPAVGDQIQVRPADDALANQDLFKTLKDAIDVLEIDQAGLESNHAHVHNTIDTMMRELDNGLDNILTRRASVGARLNELDVVDTASSTRALNFDRTMSELVDLDYGEAVTEYSLRQVGLQAAQRAFVDIQGMSLFDFMR</sequence>
<protein>
    <submittedName>
        <fullName evidence="8">Flagellar hook-associated protein 3</fullName>
    </submittedName>
</protein>
<name>A0AAJ0U1W1_9GAMM</name>
<reference evidence="8" key="1">
    <citation type="submission" date="2017-08" db="EMBL/GenBank/DDBJ databases">
        <authorList>
            <person name="Imhoff J.F."/>
            <person name="Rahn T."/>
            <person name="Kuenzel S."/>
            <person name="Neulinger S.C."/>
        </authorList>
    </citation>
    <scope>NUCLEOTIDE SEQUENCE</scope>
    <source>
        <strain evidence="8">DSM 11080</strain>
    </source>
</reference>
<keyword evidence="4" id="KW-0964">Secreted</keyword>
<evidence type="ECO:0000259" key="7">
    <source>
        <dbReference type="Pfam" id="PF00669"/>
    </source>
</evidence>
<dbReference type="GO" id="GO:0071973">
    <property type="term" value="P:bacterial-type flagellum-dependent cell motility"/>
    <property type="evidence" value="ECO:0007669"/>
    <property type="project" value="InterPro"/>
</dbReference>
<dbReference type="AlphaFoldDB" id="A0AAJ0U1W1"/>
<evidence type="ECO:0000256" key="2">
    <source>
        <dbReference type="ARBA" id="ARBA00004613"/>
    </source>
</evidence>
<evidence type="ECO:0000313" key="9">
    <source>
        <dbReference type="Proteomes" id="UP001296776"/>
    </source>
</evidence>
<dbReference type="EMBL" id="NRSJ01000002">
    <property type="protein sequence ID" value="MBK1703332.1"/>
    <property type="molecule type" value="Genomic_DNA"/>
</dbReference>
<comment type="caution">
    <text evidence="8">The sequence shown here is derived from an EMBL/GenBank/DDBJ whole genome shotgun (WGS) entry which is preliminary data.</text>
</comment>
<comment type="similarity">
    <text evidence="3">Belongs to the bacterial flagellin family.</text>
</comment>
<evidence type="ECO:0000256" key="4">
    <source>
        <dbReference type="ARBA" id="ARBA00022525"/>
    </source>
</evidence>
<comment type="subcellular location">
    <subcellularLocation>
        <location evidence="1">Bacterial flagellum</location>
    </subcellularLocation>
    <subcellularLocation>
        <location evidence="2">Secreted</location>
    </subcellularLocation>
</comment>
<proteinExistence type="inferred from homology"/>
<reference evidence="8" key="2">
    <citation type="journal article" date="2020" name="Microorganisms">
        <title>Osmotic Adaptation and Compatible Solute Biosynthesis of Phototrophic Bacteria as Revealed from Genome Analyses.</title>
        <authorList>
            <person name="Imhoff J.F."/>
            <person name="Rahn T."/>
            <person name="Kunzel S."/>
            <person name="Keller A."/>
            <person name="Neulinger S.C."/>
        </authorList>
    </citation>
    <scope>NUCLEOTIDE SEQUENCE</scope>
    <source>
        <strain evidence="8">DSM 11080</strain>
    </source>
</reference>
<dbReference type="PANTHER" id="PTHR42792:SF1">
    <property type="entry name" value="FLAGELLAR HOOK-ASSOCIATED PROTEIN 3"/>
    <property type="match status" value="1"/>
</dbReference>
<keyword evidence="8" id="KW-0969">Cilium</keyword>
<organism evidence="8 9">
    <name type="scientific">Halochromatium glycolicum</name>
    <dbReference type="NCBI Taxonomy" id="85075"/>
    <lineage>
        <taxon>Bacteria</taxon>
        <taxon>Pseudomonadati</taxon>
        <taxon>Pseudomonadota</taxon>
        <taxon>Gammaproteobacteria</taxon>
        <taxon>Chromatiales</taxon>
        <taxon>Chromatiaceae</taxon>
        <taxon>Halochromatium</taxon>
    </lineage>
</organism>